<protein>
    <submittedName>
        <fullName evidence="1">Uncharacterized protein</fullName>
    </submittedName>
</protein>
<organism evidence="1 2">
    <name type="scientific">Melipona bicolor</name>
    <dbReference type="NCBI Taxonomy" id="60889"/>
    <lineage>
        <taxon>Eukaryota</taxon>
        <taxon>Metazoa</taxon>
        <taxon>Ecdysozoa</taxon>
        <taxon>Arthropoda</taxon>
        <taxon>Hexapoda</taxon>
        <taxon>Insecta</taxon>
        <taxon>Pterygota</taxon>
        <taxon>Neoptera</taxon>
        <taxon>Endopterygota</taxon>
        <taxon>Hymenoptera</taxon>
        <taxon>Apocrita</taxon>
        <taxon>Aculeata</taxon>
        <taxon>Apoidea</taxon>
        <taxon>Anthophila</taxon>
        <taxon>Apidae</taxon>
        <taxon>Melipona</taxon>
    </lineage>
</organism>
<dbReference type="EMBL" id="JAHYIQ010000010">
    <property type="protein sequence ID" value="KAK1128389.1"/>
    <property type="molecule type" value="Genomic_DNA"/>
</dbReference>
<keyword evidence="2" id="KW-1185">Reference proteome</keyword>
<dbReference type="Proteomes" id="UP001177670">
    <property type="component" value="Unassembled WGS sequence"/>
</dbReference>
<proteinExistence type="predicted"/>
<feature type="non-terminal residue" evidence="1">
    <location>
        <position position="1"/>
    </location>
</feature>
<evidence type="ECO:0000313" key="2">
    <source>
        <dbReference type="Proteomes" id="UP001177670"/>
    </source>
</evidence>
<accession>A0AA40G0B7</accession>
<name>A0AA40G0B7_9HYME</name>
<evidence type="ECO:0000313" key="1">
    <source>
        <dbReference type="EMBL" id="KAK1128389.1"/>
    </source>
</evidence>
<sequence>LSSIKKIPTKNCKLVVSTISSVKDGTAKRRRRRIREKYPTFSERRTKKEKMKNYLPRL</sequence>
<reference evidence="1" key="1">
    <citation type="submission" date="2021-10" db="EMBL/GenBank/DDBJ databases">
        <title>Melipona bicolor Genome sequencing and assembly.</title>
        <authorList>
            <person name="Araujo N.S."/>
            <person name="Arias M.C."/>
        </authorList>
    </citation>
    <scope>NUCLEOTIDE SEQUENCE</scope>
    <source>
        <strain evidence="1">USP_2M_L1-L4_2017</strain>
        <tissue evidence="1">Whole body</tissue>
    </source>
</reference>
<dbReference type="AlphaFoldDB" id="A0AA40G0B7"/>
<comment type="caution">
    <text evidence="1">The sequence shown here is derived from an EMBL/GenBank/DDBJ whole genome shotgun (WGS) entry which is preliminary data.</text>
</comment>
<gene>
    <name evidence="1" type="ORF">K0M31_002853</name>
</gene>